<feature type="transmembrane region" description="Helical" evidence="8">
    <location>
        <begin position="69"/>
        <end position="101"/>
    </location>
</feature>
<keyword evidence="4 8" id="KW-0812">Transmembrane</keyword>
<evidence type="ECO:0000256" key="7">
    <source>
        <dbReference type="ARBA" id="ARBA00023136"/>
    </source>
</evidence>
<dbReference type="GO" id="GO:0006508">
    <property type="term" value="P:proteolysis"/>
    <property type="evidence" value="ECO:0007669"/>
    <property type="project" value="UniProtKB-KW"/>
</dbReference>
<evidence type="ECO:0000256" key="5">
    <source>
        <dbReference type="ARBA" id="ARBA00022801"/>
    </source>
</evidence>
<dbReference type="NCBIfam" id="TIGR04178">
    <property type="entry name" value="exo_archaeo"/>
    <property type="match status" value="1"/>
</dbReference>
<dbReference type="InterPro" id="IPR019127">
    <property type="entry name" value="Exosortase"/>
</dbReference>
<keyword evidence="2" id="KW-1003">Cell membrane</keyword>
<keyword evidence="3" id="KW-0645">Protease</keyword>
<dbReference type="EMBL" id="VOHS01000030">
    <property type="protein sequence ID" value="TWV97371.1"/>
    <property type="molecule type" value="Genomic_DNA"/>
</dbReference>
<keyword evidence="10" id="KW-1185">Reference proteome</keyword>
<dbReference type="InterPro" id="IPR031006">
    <property type="entry name" value="Exosort_XrtN"/>
</dbReference>
<dbReference type="Proteomes" id="UP000318815">
    <property type="component" value="Unassembled WGS sequence"/>
</dbReference>
<gene>
    <name evidence="9" type="primary">xrtN</name>
    <name evidence="9" type="ORF">FEF09_22175</name>
</gene>
<dbReference type="GO" id="GO:0008233">
    <property type="term" value="F:peptidase activity"/>
    <property type="evidence" value="ECO:0007669"/>
    <property type="project" value="UniProtKB-KW"/>
</dbReference>
<feature type="transmembrane region" description="Helical" evidence="8">
    <location>
        <begin position="284"/>
        <end position="303"/>
    </location>
</feature>
<evidence type="ECO:0000313" key="10">
    <source>
        <dbReference type="Proteomes" id="UP000318815"/>
    </source>
</evidence>
<dbReference type="InterPro" id="IPR026392">
    <property type="entry name" value="Exo/Archaeosortase_dom"/>
</dbReference>
<proteinExistence type="predicted"/>
<dbReference type="RefSeq" id="WP_146307134.1">
    <property type="nucleotide sequence ID" value="NZ_VOHS01000030.1"/>
</dbReference>
<accession>A0A5C6LML8</accession>
<name>A0A5C6LML8_9BACT</name>
<keyword evidence="7 8" id="KW-0472">Membrane</keyword>
<comment type="subcellular location">
    <subcellularLocation>
        <location evidence="1">Cell membrane</location>
        <topology evidence="1">Multi-pass membrane protein</topology>
    </subcellularLocation>
</comment>
<evidence type="ECO:0000256" key="4">
    <source>
        <dbReference type="ARBA" id="ARBA00022692"/>
    </source>
</evidence>
<sequence>MARHFYHILLKMIYAGRCWPVLIFSIYGYLLFCGLGAYNDWLSSGSILGVLVLLIVTSFKRSEKGGMRFFLLALLPLFLYVLVPAKTLLWASTICGCLFLAETFYGRINHLPLMVLGIITPLFKSIADVFSFPIRLMLTRWAGAALSMVGNGISVQGNMIVINGQEFSVDPACMGLQMIITSLLCAIMIIGIYQRRYQKVLSARMVLLALLLVMGLNIGSNLLRIIFLVWFGIMPDTVMHDIAGIMCLVVYVIAPTLFMVRWAVNRYGYPEPEHRRRYVLRSALKMLLLNASLAIFLMLALVYKPFAPAGNPGFQQLPGTPGFAVANLPGNIIRLQNEHLLVYIKHIPNGYYSEHHPMLCWKGSGYNFYRVQETPVEGHRIYTAQLQQEKDILYTAWWYDNGLVATNSQLQWRWDALLGAHPYSLVNVTAASEKELQLAVKDLLEKRSLSMYF</sequence>
<dbReference type="AlphaFoldDB" id="A0A5C6LML8"/>
<dbReference type="OrthoDB" id="783041at2"/>
<feature type="transmembrane region" description="Helical" evidence="8">
    <location>
        <begin position="242"/>
        <end position="264"/>
    </location>
</feature>
<evidence type="ECO:0000313" key="9">
    <source>
        <dbReference type="EMBL" id="TWV97371.1"/>
    </source>
</evidence>
<feature type="transmembrane region" description="Helical" evidence="8">
    <location>
        <begin position="113"/>
        <end position="134"/>
    </location>
</feature>
<evidence type="ECO:0000256" key="6">
    <source>
        <dbReference type="ARBA" id="ARBA00022989"/>
    </source>
</evidence>
<comment type="caution">
    <text evidence="9">The sequence shown here is derived from an EMBL/GenBank/DDBJ whole genome shotgun (WGS) entry which is preliminary data.</text>
</comment>
<protein>
    <submittedName>
        <fullName evidence="9">Exosortase N</fullName>
        <ecNumber evidence="9">3.4.22.-</ecNumber>
    </submittedName>
</protein>
<feature type="transmembrane region" description="Helical" evidence="8">
    <location>
        <begin position="141"/>
        <end position="162"/>
    </location>
</feature>
<dbReference type="Pfam" id="PF09721">
    <property type="entry name" value="Exosortase_EpsH"/>
    <property type="match status" value="1"/>
</dbReference>
<keyword evidence="5 9" id="KW-0378">Hydrolase</keyword>
<evidence type="ECO:0000256" key="3">
    <source>
        <dbReference type="ARBA" id="ARBA00022670"/>
    </source>
</evidence>
<dbReference type="NCBIfam" id="TIGR04476">
    <property type="entry name" value="exosort_XrtN"/>
    <property type="match status" value="1"/>
</dbReference>
<dbReference type="GO" id="GO:0005886">
    <property type="term" value="C:plasma membrane"/>
    <property type="evidence" value="ECO:0007669"/>
    <property type="project" value="UniProtKB-SubCell"/>
</dbReference>
<keyword evidence="6 8" id="KW-1133">Transmembrane helix</keyword>
<evidence type="ECO:0000256" key="8">
    <source>
        <dbReference type="SAM" id="Phobius"/>
    </source>
</evidence>
<feature type="transmembrane region" description="Helical" evidence="8">
    <location>
        <begin position="174"/>
        <end position="193"/>
    </location>
</feature>
<feature type="transmembrane region" description="Helical" evidence="8">
    <location>
        <begin position="38"/>
        <end position="57"/>
    </location>
</feature>
<feature type="transmembrane region" description="Helical" evidence="8">
    <location>
        <begin position="205"/>
        <end position="230"/>
    </location>
</feature>
<evidence type="ECO:0000256" key="2">
    <source>
        <dbReference type="ARBA" id="ARBA00022475"/>
    </source>
</evidence>
<dbReference type="EC" id="3.4.22.-" evidence="9"/>
<reference evidence="9 10" key="1">
    <citation type="submission" date="2019-08" db="EMBL/GenBank/DDBJ databases">
        <title>Whole genome sequencing of chitin degrading bacteria Chitinophaga pinensis YS16.</title>
        <authorList>
            <person name="Singh R.P."/>
            <person name="Manchanda G."/>
            <person name="Maurya I.K."/>
            <person name="Joshi N.K."/>
            <person name="Srivastava A.K."/>
        </authorList>
    </citation>
    <scope>NUCLEOTIDE SEQUENCE [LARGE SCALE GENOMIC DNA]</scope>
    <source>
        <strain evidence="9 10">YS-16</strain>
    </source>
</reference>
<evidence type="ECO:0000256" key="1">
    <source>
        <dbReference type="ARBA" id="ARBA00004651"/>
    </source>
</evidence>
<feature type="transmembrane region" description="Helical" evidence="8">
    <location>
        <begin position="12"/>
        <end position="32"/>
    </location>
</feature>
<organism evidence="9 10">
    <name type="scientific">Chitinophaga pinensis</name>
    <dbReference type="NCBI Taxonomy" id="79329"/>
    <lineage>
        <taxon>Bacteria</taxon>
        <taxon>Pseudomonadati</taxon>
        <taxon>Bacteroidota</taxon>
        <taxon>Chitinophagia</taxon>
        <taxon>Chitinophagales</taxon>
        <taxon>Chitinophagaceae</taxon>
        <taxon>Chitinophaga</taxon>
    </lineage>
</organism>